<proteinExistence type="predicted"/>
<reference evidence="3" key="1">
    <citation type="submission" date="2016-12" db="EMBL/GenBank/DDBJ databases">
        <title>Whole genome sequencing of Sphingomonas koreensis.</title>
        <authorList>
            <person name="Conlan S."/>
            <person name="Thomas P.J."/>
            <person name="Mullikin J."/>
            <person name="Palmore T.N."/>
            <person name="Frank K.M."/>
            <person name="Segre J.A."/>
        </authorList>
    </citation>
    <scope>NUCLEOTIDE SEQUENCE</scope>
    <source>
        <strain evidence="3">ABOJV</strain>
    </source>
</reference>
<dbReference type="EMBL" id="QQWO01000026">
    <property type="protein sequence ID" value="RSU99155.1"/>
    <property type="molecule type" value="Genomic_DNA"/>
</dbReference>
<keyword evidence="2" id="KW-1133">Transmembrane helix</keyword>
<evidence type="ECO:0000313" key="6">
    <source>
        <dbReference type="Proteomes" id="UP000286681"/>
    </source>
</evidence>
<feature type="region of interest" description="Disordered" evidence="1">
    <location>
        <begin position="75"/>
        <end position="95"/>
    </location>
</feature>
<dbReference type="Proteomes" id="UP000185161">
    <property type="component" value="Chromosome"/>
</dbReference>
<sequence>MDIEERVRELEEITKALHDELVAVRQRAFFAHVIAGMAAFTLTRVLPWLVTAKIIGDDILTELHSILLRLERNEQHHPDDRASARKWRETLGREG</sequence>
<dbReference type="AlphaFoldDB" id="A0A1L6JBR5"/>
<evidence type="ECO:0000313" key="3">
    <source>
        <dbReference type="EMBL" id="APR53345.1"/>
    </source>
</evidence>
<evidence type="ECO:0000256" key="1">
    <source>
        <dbReference type="SAM" id="MobiDB-lite"/>
    </source>
</evidence>
<dbReference type="KEGG" id="skr:BRX40_13720"/>
<keyword evidence="2" id="KW-0472">Membrane</keyword>
<keyword evidence="2" id="KW-0812">Transmembrane</keyword>
<reference evidence="5" key="2">
    <citation type="submission" date="2016-12" db="EMBL/GenBank/DDBJ databases">
        <title>Whole genome sequencing of Sphingomonas sp. ABOJV.</title>
        <authorList>
            <person name="Conlan S."/>
            <person name="Thomas P.J."/>
            <person name="Mullikin J."/>
            <person name="Palmore T.N."/>
            <person name="Frank K.M."/>
            <person name="Segre J.A."/>
        </authorList>
    </citation>
    <scope>NUCLEOTIDE SEQUENCE [LARGE SCALE GENOMIC DNA]</scope>
    <source>
        <strain evidence="5">ABOJV</strain>
    </source>
</reference>
<name>A0A1L6JBR5_9SPHN</name>
<dbReference type="GeneID" id="44133623"/>
<dbReference type="Proteomes" id="UP000286681">
    <property type="component" value="Unassembled WGS sequence"/>
</dbReference>
<organism evidence="3 5">
    <name type="scientific">Sphingomonas koreensis</name>
    <dbReference type="NCBI Taxonomy" id="93064"/>
    <lineage>
        <taxon>Bacteria</taxon>
        <taxon>Pseudomonadati</taxon>
        <taxon>Pseudomonadota</taxon>
        <taxon>Alphaproteobacteria</taxon>
        <taxon>Sphingomonadales</taxon>
        <taxon>Sphingomonadaceae</taxon>
        <taxon>Sphingomonas</taxon>
    </lineage>
</organism>
<feature type="transmembrane region" description="Helical" evidence="2">
    <location>
        <begin position="29"/>
        <end position="50"/>
    </location>
</feature>
<keyword evidence="5" id="KW-1185">Reference proteome</keyword>
<protein>
    <submittedName>
        <fullName evidence="3">Uncharacterized protein</fullName>
    </submittedName>
</protein>
<dbReference type="EMBL" id="CP018820">
    <property type="protein sequence ID" value="APR53345.1"/>
    <property type="molecule type" value="Genomic_DNA"/>
</dbReference>
<accession>A0A1L6JBR5</accession>
<dbReference type="RefSeq" id="WP_075151983.1">
    <property type="nucleotide sequence ID" value="NZ_CP018820.1"/>
</dbReference>
<evidence type="ECO:0000256" key="2">
    <source>
        <dbReference type="SAM" id="Phobius"/>
    </source>
</evidence>
<reference evidence="4 6" key="3">
    <citation type="submission" date="2018-07" db="EMBL/GenBank/DDBJ databases">
        <title>Genomic and Epidemiologic Investigation of an Indolent Hospital Outbreak.</title>
        <authorList>
            <person name="Johnson R.C."/>
            <person name="Deming C."/>
            <person name="Conlan S."/>
            <person name="Zellmer C.J."/>
            <person name="Michelin A.V."/>
            <person name="Lee-Lin S."/>
            <person name="Thomas P.J."/>
            <person name="Park M."/>
            <person name="Weingarten R.A."/>
            <person name="Less J."/>
            <person name="Dekker J.P."/>
            <person name="Frank K.M."/>
            <person name="Musser K.A."/>
            <person name="Mcquiston J.R."/>
            <person name="Henderson D.K."/>
            <person name="Lau A.F."/>
            <person name="Palmore T.N."/>
            <person name="Segre J.A."/>
        </authorList>
    </citation>
    <scope>NUCLEOTIDE SEQUENCE [LARGE SCALE GENOMIC DNA]</scope>
    <source>
        <strain evidence="4 6">SK-NIH.Env10_0317</strain>
    </source>
</reference>
<evidence type="ECO:0000313" key="4">
    <source>
        <dbReference type="EMBL" id="RSU99155.1"/>
    </source>
</evidence>
<gene>
    <name evidence="3" type="ORF">BRX40_13720</name>
    <name evidence="4" type="ORF">CA257_21120</name>
</gene>
<evidence type="ECO:0000313" key="5">
    <source>
        <dbReference type="Proteomes" id="UP000185161"/>
    </source>
</evidence>